<comment type="caution">
    <text evidence="3">The sequence shown here is derived from an EMBL/GenBank/DDBJ whole genome shotgun (WGS) entry which is preliminary data.</text>
</comment>
<reference evidence="3 4" key="1">
    <citation type="submission" date="2018-09" db="EMBL/GenBank/DDBJ databases">
        <title>Cohnella cavernae sp. nov., isolated from a karst cave.</title>
        <authorList>
            <person name="Zhu H."/>
        </authorList>
    </citation>
    <scope>NUCLEOTIDE SEQUENCE [LARGE SCALE GENOMIC DNA]</scope>
    <source>
        <strain evidence="3 4">K2E09-144</strain>
    </source>
</reference>
<feature type="domain" description="SLH" evidence="2">
    <location>
        <begin position="167"/>
        <end position="230"/>
    </location>
</feature>
<dbReference type="PANTHER" id="PTHR43308">
    <property type="entry name" value="OUTER MEMBRANE PROTEIN ALPHA-RELATED"/>
    <property type="match status" value="1"/>
</dbReference>
<feature type="compositionally biased region" description="Gly residues" evidence="1">
    <location>
        <begin position="454"/>
        <end position="467"/>
    </location>
</feature>
<feature type="region of interest" description="Disordered" evidence="1">
    <location>
        <begin position="439"/>
        <end position="500"/>
    </location>
</feature>
<proteinExistence type="predicted"/>
<protein>
    <recommendedName>
        <fullName evidence="2">SLH domain-containing protein</fullName>
    </recommendedName>
</protein>
<dbReference type="PROSITE" id="PS51272">
    <property type="entry name" value="SLH"/>
    <property type="match status" value="3"/>
</dbReference>
<accession>A0A398CIQ3</accession>
<feature type="domain" description="SLH" evidence="2">
    <location>
        <begin position="103"/>
        <end position="166"/>
    </location>
</feature>
<evidence type="ECO:0000313" key="4">
    <source>
        <dbReference type="Proteomes" id="UP000266340"/>
    </source>
</evidence>
<feature type="domain" description="SLH" evidence="2">
    <location>
        <begin position="42"/>
        <end position="102"/>
    </location>
</feature>
<dbReference type="EMBL" id="QXJM01000039">
    <property type="protein sequence ID" value="RIE02260.1"/>
    <property type="molecule type" value="Genomic_DNA"/>
</dbReference>
<organism evidence="3 4">
    <name type="scientific">Cohnella faecalis</name>
    <dbReference type="NCBI Taxonomy" id="2315694"/>
    <lineage>
        <taxon>Bacteria</taxon>
        <taxon>Bacillati</taxon>
        <taxon>Bacillota</taxon>
        <taxon>Bacilli</taxon>
        <taxon>Bacillales</taxon>
        <taxon>Paenibacillaceae</taxon>
        <taxon>Cohnella</taxon>
    </lineage>
</organism>
<feature type="compositionally biased region" description="Basic and acidic residues" evidence="1">
    <location>
        <begin position="439"/>
        <end position="449"/>
    </location>
</feature>
<dbReference type="InterPro" id="IPR001119">
    <property type="entry name" value="SLH_dom"/>
</dbReference>
<dbReference type="PANTHER" id="PTHR43308:SF5">
    <property type="entry name" value="S-LAYER PROTEIN _ PEPTIDOGLYCAN ENDO-BETA-N-ACETYLGLUCOSAMINIDASE"/>
    <property type="match status" value="1"/>
</dbReference>
<dbReference type="Pfam" id="PF00395">
    <property type="entry name" value="SLH"/>
    <property type="match status" value="3"/>
</dbReference>
<gene>
    <name evidence="3" type="ORF">D3H35_16135</name>
</gene>
<evidence type="ECO:0000256" key="1">
    <source>
        <dbReference type="SAM" id="MobiDB-lite"/>
    </source>
</evidence>
<name>A0A398CIQ3_9BACL</name>
<keyword evidence="4" id="KW-1185">Reference proteome</keyword>
<feature type="compositionally biased region" description="Pro residues" evidence="1">
    <location>
        <begin position="468"/>
        <end position="498"/>
    </location>
</feature>
<evidence type="ECO:0000259" key="2">
    <source>
        <dbReference type="PROSITE" id="PS51272"/>
    </source>
</evidence>
<sequence>MVKRIIRGKWNGFLLKWMLIASLIVGLFAPAGEGARAEAAASLPGFDVPADLLGHWAKEPMTEWVDRGLLKGFPDGTSRPDEIITRIQFVALVNRLFALVGDGKAAFSDVPIDAWFASDVKAAAQAGYIRGFPDNTFRPDKPLQRVEAVTMLTQLVPTIADEAANALGAFKDNTDVPGYGLVSLEAAIASGLLQGYPDGTVRPLKPLTRAEAVSLLDGIRKRSVPAANGGIVPNARALTTAGAYGPSSGEFTVGGNLEINAPGTTLRNVIVKGDLTIGKSVGEGDVFLQNVVVRGKTFVNGGGQNSVHIDNSELGAVVIEKTDGRIRIVVGGTTVIEQMDVRTDATIESPNSGIAGITISSSGEVTLSGEFKNVEIKDDVKLTVASGSIESIVVGEEVTGSKIRLESGVNVVNMTLHGATDVTGAGTIETAIVDSDKVSFEKEPAKKEVTTNGGSQGAGGGGTGGTPGPTPTQTPEPTQSPEPTSSPEPTQSPEPTPTPDIAVVASVSQSSATGFRLALSVQVAGLSASDITLRDAANQPVAVATPTTLDGGTVYRIPAVLTEGAVYKLSISKTGYSFGAETAFTVPVTPPPLVSVTASVYGISSEGFTLALNGPVAGLTSSNFTLVNKIDNTPISFGESSTGDGGSYVFDAELSEGQTYTLSIAKTGYSFGDAITIFVPVSDPEIIAVNAAITASDTEGFAVSLNPPVAGLTASDFTIVPDGGGAPVQATGTTTEDGGASYSVEAALAEGTSYEIAIAKTGYSFGASLTISVPVGDINVQPTISRISTAGFVISLDKQVPELDALNFVLTDGAAEIGVDMLSPIREGAEYEVWSRLAKGGTYTLKLDKEGYSFANGTVELTVEPTRLQAETAWVARTGFKLRLPNAVAKLPFVSYELKDESGNPIPVDAVKTEDGGRSIVFQADLSAAGNYHYRIDIDDDHYIEGIAAVPEAIPVSKYTTFEPSNAGIIVYFNVPVPGLALGDFQLTDTDGNSIVIDAATTADGGNSYYLESAAMQYQRLKLAIAHEGYDFGAPVFLIRTTLAQSYVGVGPNNFLAGLSPAVPGLTADNFRIVNASGESVPVENVAWYSFQGYYIVSYGGLRGQSNTVSVVKEGYDFGESKSITLEPEYKVTDISYGGFTFVLNPPTAINTVNGFEVKRSNGTVVNGIAVSTSDGGASYQVAANLTPGDYTLRVTASLGRTSFPFNVPVLATISADQVTNTGLRVSLNFPLDGLQPYQFVITRADTGEEVGIQSATTTDGGRTYRLVAELTGGQYKLKLTGHLPAEGVAFEAGVTIDAEAKEIANISNNGFDLVFGQAVPGLLPADLDLRDDQGVRVDGLSLTTLDGGATYRVSVKLTSNKDYTLSIRKDYVKFGSPIVFHVPIFVKGSIGEVTSGGDVSMSFDPPMPRIQDYGNMIVFKDASGNIFNPYLYQTLDGGANYLFKFAGEDALQQGTTYTVELNVAGHAMSPVSFAVPAGYSVSHASAAGITVAFDAPLPGLLKNQFVIRDASGADVKIVSAATNDGGGSYVLTASLTPGKFYTLQVKPGALYQQYKPITFAVTKTITATISELKQDGMKLTFSERVTDLKPSQLVFRDGSGTIIPPNLYAVSISTKDQGLTYQVRFGSFGSNDLSLDLNREDYNLAAPIAFSIPSLGSIWLFGTFAGQIIFGINPTPSELTIANVKLTDSKGKTVAAALAYDSGPYYSLLGDFEADETYYLAVTYPGFDFGDPLAIGMQIKSDAWMTGENQDGFVLRLFPPVPDLAPSDISVKDETGGTVAVQSLQSTDGGLTYKVEVPLSGAHAYSVSIEKAGYLVRSTQTLSLKSRSAALDRISIGGMTLNLSSKTSLNYTDIVLFDDSGNAVPTVSFASWDGGYSYEIGASLQTDRTYTLKVAKAGYDFGAPLSLFIKSVQTGYGGMASDNKSAFLLHFSEAVPDLRAGDFRLKRASDGRVLPVLIASTEDGGFTYKIEASFWGGERYTVVPLKAGYDFGNPVFAEVPVFANAALLGAGLSEFVIGMNPAVLSMNAGNFSILDGDGNAIPVLGVVTDDEGETYRVQANFRGGETYHIAFVRAGYVIEPSLSVTLPTTIASEILSAAPTGIRIGLTPGVAGLSKDAFQLKDSTGNVVAINTAISNDGGFSYWLEAELEGGKTYSLVLAAPGYVFGSALSAYVPIKVGKSIADPESIGFRVALDSPVPGLSASNVILLDGAGNTVSISAVETTDGGGTYTVRAALIEGEDYSLHIVRQGYDFGEGMPFVVPVPPLPEPEPLVAMTTSDAYYLGFKLHFSAPMPGLTKEWLRITDDQGQVITPNNVYGIYHRVDENNGWTDEQNFQVLMSMAVGKVYTVELIEPDRQSEGPIEVFEPLAVYPKLESATRDGFMIRFQNAGPNELQAENISIYSVDDTDAEIAVTSVTTGSEAGTYLVRANLAEGSVYRVELNKKAYDFRWNSNQLYVPIKASAAAARVNENGFDLVMSTPLPGLSIKLYSNINVSGFQPNSFVSTDGGRTYQVGIPFPYNSNYRVRLAKDGYDLGGDLVVEHVSLPPALLTAATDPGGRKIVLSFDKALSLVEENAPFSVKINNQWQSGVRAARVNGEPTKVELTWNASGAAITSTSAVRVAFGGVNRVQAVNGAYLVPFGEFEAANVATFEGFVRSFPTDQYADPLAKALRETYGKTALETIKLLREAGFARWNYSRAVKNEYGLDTAGFIALLFQMDADASMLFASLNDIQVQSSYTDLTGAMIAAGYEASDIAPQLRDKGYQAKQVSLSLKQAGVSASDIAAVLNETFRASADGAAAMLKGNGSNISAVGNAVQSVFGLSNADTIKAVASAGFTASEAETFARQRYSASGTEIASWLIGAGYAAADIGTALGASDPFANASEAAIALHGAGLEPTKLYAVVRGLFDGSSAANAMLAVDIPAGPVAEAVHAAGDAPKVVLSALLASGVDVKVAAAHVADAWGSSPSALASAMSGLASNGVAIAERAGLLREVYGANIASAIAALQHGATATESNAMASVLIAGGYDGEAVVSYFLINVYKGNRIVTYNLLRESKLPSDESLRLIRSAAVAAGNEFTLKDAVTVMIQSNESYAADDVLKALMTAFVQTEEDEIGAKEFAKAMSDANRWSSLDIGKSMIKRLGITLRDWIDLERSDVFSKQGCPCSVKTIAADSKYLFRGTTIEDITAAMSQSQYFTLTELIEGLVVHFDVVRMDALPYLTAALKNSGYPFTDIAAAFDTMGWNDWIWSFSRNGIAASEVAAYLKSVQLADDEIVQRLEPYPLNAIALTLRTELGKQDVEAAALLKSRYEDQDVANALAFVFGGDPAELWIKTLKSQNATAVTAIKTITARFPYYRNADVVGPALVRGGYGMDEVMTGLMFLTNLYGNLKATVSLLKEMYSAEQVSISRLLSASGSDTPESGIMFLRNAGFGIAAIARGLKEHYGLASGKTSGLLAKAYPNNIGDVLNAVTAAYGEDRGQTVVGVLEEQGITTLEDAMTYLSRKGYSFAEAVGAVKDAFGLSPGETAKRISAMNISSPGVLLTTISSVYKQSMLDTVYQRQIADGTANFQAAIEIAYGAGLSLAEMVRMAKDNYGISSGGGVPGFDGFASVYFFRDHDSHFDYLRDRRERKHCGFLASQRLDHARRRCLLFAKQPLQS</sequence>
<evidence type="ECO:0000313" key="3">
    <source>
        <dbReference type="EMBL" id="RIE02260.1"/>
    </source>
</evidence>
<dbReference type="InterPro" id="IPR051465">
    <property type="entry name" value="Cell_Envelope_Struct_Comp"/>
</dbReference>
<dbReference type="Proteomes" id="UP000266340">
    <property type="component" value="Unassembled WGS sequence"/>
</dbReference>